<dbReference type="Gene3D" id="6.10.340.10">
    <property type="match status" value="1"/>
</dbReference>
<evidence type="ECO:0000256" key="5">
    <source>
        <dbReference type="ARBA" id="ARBA00022553"/>
    </source>
</evidence>
<evidence type="ECO:0000313" key="17">
    <source>
        <dbReference type="Proteomes" id="UP000032431"/>
    </source>
</evidence>
<comment type="subcellular location">
    <subcellularLocation>
        <location evidence="2">Cell membrane</location>
        <topology evidence="2">Multi-pass membrane protein</topology>
    </subcellularLocation>
</comment>
<keyword evidence="8" id="KW-0418">Kinase</keyword>
<evidence type="ECO:0000256" key="11">
    <source>
        <dbReference type="ARBA" id="ARBA00023136"/>
    </source>
</evidence>
<evidence type="ECO:0000256" key="10">
    <source>
        <dbReference type="ARBA" id="ARBA00023012"/>
    </source>
</evidence>
<dbReference type="Pfam" id="PF06580">
    <property type="entry name" value="His_kinase"/>
    <property type="match status" value="1"/>
</dbReference>
<keyword evidence="5" id="KW-0597">Phosphoprotein</keyword>
<keyword evidence="12" id="KW-0175">Coiled coil</keyword>
<dbReference type="SUPFAM" id="SSF55874">
    <property type="entry name" value="ATPase domain of HSP90 chaperone/DNA topoisomerase II/histidine kinase"/>
    <property type="match status" value="1"/>
</dbReference>
<dbReference type="InterPro" id="IPR033479">
    <property type="entry name" value="dCache_1"/>
</dbReference>
<dbReference type="Gene3D" id="3.30.565.10">
    <property type="entry name" value="Histidine kinase-like ATPase, C-terminal domain"/>
    <property type="match status" value="1"/>
</dbReference>
<sequence>MKILNIPKRLYIKYLKANLKTKISVYYISILLISIVLISVAYIYISSAIMVKRSSSSAQQTLEAIDQNLLCMVSNVSQFSNYVFVDENVQSALKRSNRKGIDPTIQQEINKSLINTILSSDDISSVLLFDNYNNVYYMSRLKSPEVLTDDVAKASWYETVKNAKGYPVWVMNDDMAIKKSSDDLPVSLVRMVYNTEDYKPLGVLVVNIGKSFGNRIFDNVCSEFKSQFIIVDDSGKPIIQTSEIIPKAVADFISRSQGTSSYEIKKLDGQDVMLSSRKSSCSNWHIIGIMPMSELSKQFKSTGVIILVTLLINIVFLFIGGYYVTNLITKPLTKMKKLIESSDNGNLHKIPVEEVRDDEIVRLKQVYNNMTEQIATLIDKVKEEQKQIRLNELSIIRAQINPHFLYNTLDAVSALALIKDSEGAYTLTQALENFYRISLSSGKDVITVREELKCIENYVKILNIRYKDSFDVNYFVDENITNEKILKLLLQPFVENSIAHGVHNKRGRGIITIKGRKSNDLMIFSIEDNGVGMSKEKIEEIMSRNTTRQKGGFGIYSSITRISLFYGIENPVSIESAEGKGTRVTITIPVINEEDN</sequence>
<name>A0A078KS38_9FIRM</name>
<evidence type="ECO:0000259" key="14">
    <source>
        <dbReference type="PROSITE" id="PS50109"/>
    </source>
</evidence>
<gene>
    <name evidence="16" type="ORF">CCDG5_0821</name>
</gene>
<comment type="catalytic activity">
    <reaction evidence="1">
        <text>ATP + protein L-histidine = ADP + protein N-phospho-L-histidine.</text>
        <dbReference type="EC" id="2.7.13.3"/>
    </reaction>
</comment>
<evidence type="ECO:0000256" key="6">
    <source>
        <dbReference type="ARBA" id="ARBA00022679"/>
    </source>
</evidence>
<dbReference type="PROSITE" id="PS50109">
    <property type="entry name" value="HIS_KIN"/>
    <property type="match status" value="1"/>
</dbReference>
<dbReference type="STRING" id="29343.CCDG5_0821"/>
<feature type="transmembrane region" description="Helical" evidence="13">
    <location>
        <begin position="25"/>
        <end position="45"/>
    </location>
</feature>
<dbReference type="EC" id="2.7.13.3" evidence="3"/>
<keyword evidence="7 13" id="KW-0812">Transmembrane</keyword>
<dbReference type="EMBL" id="LM995447">
    <property type="protein sequence ID" value="CDZ23950.1"/>
    <property type="molecule type" value="Genomic_DNA"/>
</dbReference>
<dbReference type="PANTHER" id="PTHR34220">
    <property type="entry name" value="SENSOR HISTIDINE KINASE YPDA"/>
    <property type="match status" value="1"/>
</dbReference>
<proteinExistence type="predicted"/>
<feature type="transmembrane region" description="Helical" evidence="13">
    <location>
        <begin position="302"/>
        <end position="324"/>
    </location>
</feature>
<evidence type="ECO:0000256" key="12">
    <source>
        <dbReference type="SAM" id="Coils"/>
    </source>
</evidence>
<dbReference type="Proteomes" id="UP000032431">
    <property type="component" value="Chromosome I"/>
</dbReference>
<evidence type="ECO:0000256" key="7">
    <source>
        <dbReference type="ARBA" id="ARBA00022692"/>
    </source>
</evidence>
<evidence type="ECO:0000256" key="1">
    <source>
        <dbReference type="ARBA" id="ARBA00000085"/>
    </source>
</evidence>
<dbReference type="InterPro" id="IPR003594">
    <property type="entry name" value="HATPase_dom"/>
</dbReference>
<organism evidence="16 17">
    <name type="scientific">[Clostridium] cellulosi</name>
    <dbReference type="NCBI Taxonomy" id="29343"/>
    <lineage>
        <taxon>Bacteria</taxon>
        <taxon>Bacillati</taxon>
        <taxon>Bacillota</taxon>
        <taxon>Clostridia</taxon>
        <taxon>Eubacteriales</taxon>
        <taxon>Oscillospiraceae</taxon>
        <taxon>Oscillospiraceae incertae sedis</taxon>
    </lineage>
</organism>
<keyword evidence="10" id="KW-0902">Two-component regulatory system</keyword>
<dbReference type="PROSITE" id="PS50885">
    <property type="entry name" value="HAMP"/>
    <property type="match status" value="1"/>
</dbReference>
<dbReference type="InterPro" id="IPR036890">
    <property type="entry name" value="HATPase_C_sf"/>
</dbReference>
<evidence type="ECO:0000256" key="9">
    <source>
        <dbReference type="ARBA" id="ARBA00022989"/>
    </source>
</evidence>
<dbReference type="CDD" id="cd06225">
    <property type="entry name" value="HAMP"/>
    <property type="match status" value="1"/>
</dbReference>
<dbReference type="GO" id="GO:0000155">
    <property type="term" value="F:phosphorelay sensor kinase activity"/>
    <property type="evidence" value="ECO:0007669"/>
    <property type="project" value="InterPro"/>
</dbReference>
<evidence type="ECO:0000256" key="13">
    <source>
        <dbReference type="SAM" id="Phobius"/>
    </source>
</evidence>
<dbReference type="OrthoDB" id="138378at2"/>
<feature type="domain" description="Histidine kinase" evidence="14">
    <location>
        <begin position="486"/>
        <end position="592"/>
    </location>
</feature>
<evidence type="ECO:0000313" key="16">
    <source>
        <dbReference type="EMBL" id="CDZ23950.1"/>
    </source>
</evidence>
<dbReference type="InterPro" id="IPR050640">
    <property type="entry name" value="Bact_2-comp_sensor_kinase"/>
</dbReference>
<dbReference type="GO" id="GO:0005886">
    <property type="term" value="C:plasma membrane"/>
    <property type="evidence" value="ECO:0007669"/>
    <property type="project" value="UniProtKB-SubCell"/>
</dbReference>
<dbReference type="InterPro" id="IPR010559">
    <property type="entry name" value="Sig_transdc_His_kin_internal"/>
</dbReference>
<dbReference type="PANTHER" id="PTHR34220:SF7">
    <property type="entry name" value="SENSOR HISTIDINE KINASE YPDA"/>
    <property type="match status" value="1"/>
</dbReference>
<evidence type="ECO:0000259" key="15">
    <source>
        <dbReference type="PROSITE" id="PS50885"/>
    </source>
</evidence>
<evidence type="ECO:0000256" key="4">
    <source>
        <dbReference type="ARBA" id="ARBA00022475"/>
    </source>
</evidence>
<accession>A0A078KS38</accession>
<dbReference type="Pfam" id="PF02518">
    <property type="entry name" value="HATPase_c"/>
    <property type="match status" value="1"/>
</dbReference>
<evidence type="ECO:0000256" key="3">
    <source>
        <dbReference type="ARBA" id="ARBA00012438"/>
    </source>
</evidence>
<dbReference type="AlphaFoldDB" id="A0A078KS38"/>
<dbReference type="KEGG" id="ccel:CCDG5_0821"/>
<protein>
    <recommendedName>
        <fullName evidence="3">histidine kinase</fullName>
        <ecNumber evidence="3">2.7.13.3</ecNumber>
    </recommendedName>
</protein>
<feature type="domain" description="HAMP" evidence="15">
    <location>
        <begin position="326"/>
        <end position="379"/>
    </location>
</feature>
<keyword evidence="4" id="KW-1003">Cell membrane</keyword>
<keyword evidence="17" id="KW-1185">Reference proteome</keyword>
<keyword evidence="11 13" id="KW-0472">Membrane</keyword>
<dbReference type="InterPro" id="IPR003660">
    <property type="entry name" value="HAMP_dom"/>
</dbReference>
<feature type="coiled-coil region" evidence="12">
    <location>
        <begin position="360"/>
        <end position="387"/>
    </location>
</feature>
<dbReference type="InterPro" id="IPR005467">
    <property type="entry name" value="His_kinase_dom"/>
</dbReference>
<dbReference type="SMART" id="SM00387">
    <property type="entry name" value="HATPase_c"/>
    <property type="match status" value="1"/>
</dbReference>
<keyword evidence="9 13" id="KW-1133">Transmembrane helix</keyword>
<reference evidence="17" key="1">
    <citation type="submission" date="2014-07" db="EMBL/GenBank/DDBJ databases">
        <authorList>
            <person name="Wibberg D."/>
        </authorList>
    </citation>
    <scope>NUCLEOTIDE SEQUENCE [LARGE SCALE GENOMIC DNA]</scope>
    <source>
        <strain evidence="17">DG5</strain>
    </source>
</reference>
<evidence type="ECO:0000256" key="2">
    <source>
        <dbReference type="ARBA" id="ARBA00004651"/>
    </source>
</evidence>
<keyword evidence="6" id="KW-0808">Transferase</keyword>
<dbReference type="PATRIC" id="fig|29343.3.peg.869"/>
<evidence type="ECO:0000256" key="8">
    <source>
        <dbReference type="ARBA" id="ARBA00022777"/>
    </source>
</evidence>
<dbReference type="HOGENOM" id="CLU_020473_6_1_9"/>
<dbReference type="Pfam" id="PF02743">
    <property type="entry name" value="dCache_1"/>
    <property type="match status" value="1"/>
</dbReference>